<reference evidence="3" key="1">
    <citation type="journal article" date="2019" name="Int. J. Syst. Evol. Microbiol.">
        <title>The Global Catalogue of Microorganisms (GCM) 10K type strain sequencing project: providing services to taxonomists for standard genome sequencing and annotation.</title>
        <authorList>
            <consortium name="The Broad Institute Genomics Platform"/>
            <consortium name="The Broad Institute Genome Sequencing Center for Infectious Disease"/>
            <person name="Wu L."/>
            <person name="Ma J."/>
        </authorList>
    </citation>
    <scope>NUCLEOTIDE SEQUENCE [LARGE SCALE GENOMIC DNA]</scope>
    <source>
        <strain evidence="3">CCUG 57263</strain>
    </source>
</reference>
<dbReference type="Pfam" id="PF01261">
    <property type="entry name" value="AP_endonuc_2"/>
    <property type="match status" value="1"/>
</dbReference>
<protein>
    <submittedName>
        <fullName evidence="2">Sugar phosphate isomerase/epimerase family protein</fullName>
    </submittedName>
</protein>
<organism evidence="2 3">
    <name type="scientific">Paenibacillus residui</name>
    <dbReference type="NCBI Taxonomy" id="629724"/>
    <lineage>
        <taxon>Bacteria</taxon>
        <taxon>Bacillati</taxon>
        <taxon>Bacillota</taxon>
        <taxon>Bacilli</taxon>
        <taxon>Bacillales</taxon>
        <taxon>Paenibacillaceae</taxon>
        <taxon>Paenibacillus</taxon>
    </lineage>
</organism>
<dbReference type="PANTHER" id="PTHR12110:SF41">
    <property type="entry name" value="INOSOSE DEHYDRATASE"/>
    <property type="match status" value="1"/>
</dbReference>
<dbReference type="SUPFAM" id="SSF51658">
    <property type="entry name" value="Xylose isomerase-like"/>
    <property type="match status" value="1"/>
</dbReference>
<dbReference type="Proteomes" id="UP001597120">
    <property type="component" value="Unassembled WGS sequence"/>
</dbReference>
<dbReference type="InterPro" id="IPR050312">
    <property type="entry name" value="IolE/XylAMocC-like"/>
</dbReference>
<dbReference type="EMBL" id="JBHTIU010000008">
    <property type="protein sequence ID" value="MFD0868128.1"/>
    <property type="molecule type" value="Genomic_DNA"/>
</dbReference>
<evidence type="ECO:0000313" key="2">
    <source>
        <dbReference type="EMBL" id="MFD0868128.1"/>
    </source>
</evidence>
<dbReference type="InterPro" id="IPR036237">
    <property type="entry name" value="Xyl_isomerase-like_sf"/>
</dbReference>
<dbReference type="InterPro" id="IPR013022">
    <property type="entry name" value="Xyl_isomerase-like_TIM-brl"/>
</dbReference>
<keyword evidence="2" id="KW-0413">Isomerase</keyword>
<gene>
    <name evidence="2" type="ORF">ACFQ03_03120</name>
</gene>
<accession>A0ABW3D722</accession>
<evidence type="ECO:0000259" key="1">
    <source>
        <dbReference type="Pfam" id="PF01261"/>
    </source>
</evidence>
<dbReference type="GO" id="GO:0016853">
    <property type="term" value="F:isomerase activity"/>
    <property type="evidence" value="ECO:0007669"/>
    <property type="project" value="UniProtKB-KW"/>
</dbReference>
<dbReference type="Gene3D" id="3.20.20.150">
    <property type="entry name" value="Divalent-metal-dependent TIM barrel enzymes"/>
    <property type="match status" value="1"/>
</dbReference>
<sequence length="283" mass="31179">MKFGLCIVLDYPRQGNSEAGGMKEWMARLQAKLEEAAGYGLDRVELPLSPLAALAEPEFEEAVSLVKTSGLSCPVVNSMIRPGLPLTGPEVNPELTEAYLESAFLRAARLGAGTVILGAGQARNIPQGFDKETAAEQFEAFLHQCEAHAAKHELIVAIEPLNRKECNWIKWVEEAIELAAGLYLPHIRVAADSYHMLMQREEYDILEEAVEMGLLAHVHLADRDRRLPGCPLVEKGADFKQLLGTLKRSGYAGEASLECAPEQNSSLTIPQSLEYLNKLWDEL</sequence>
<feature type="domain" description="Xylose isomerase-like TIM barrel" evidence="1">
    <location>
        <begin position="33"/>
        <end position="278"/>
    </location>
</feature>
<comment type="caution">
    <text evidence="2">The sequence shown here is derived from an EMBL/GenBank/DDBJ whole genome shotgun (WGS) entry which is preliminary data.</text>
</comment>
<dbReference type="RefSeq" id="WP_379285978.1">
    <property type="nucleotide sequence ID" value="NZ_JBHTIU010000008.1"/>
</dbReference>
<proteinExistence type="predicted"/>
<evidence type="ECO:0000313" key="3">
    <source>
        <dbReference type="Proteomes" id="UP001597120"/>
    </source>
</evidence>
<name>A0ABW3D722_9BACL</name>
<keyword evidence="3" id="KW-1185">Reference proteome</keyword>
<dbReference type="PANTHER" id="PTHR12110">
    <property type="entry name" value="HYDROXYPYRUVATE ISOMERASE"/>
    <property type="match status" value="1"/>
</dbReference>